<protein>
    <submittedName>
        <fullName evidence="1">Uncharacterized protein</fullName>
    </submittedName>
</protein>
<proteinExistence type="predicted"/>
<accession>X0UKR1</accession>
<comment type="caution">
    <text evidence="1">The sequence shown here is derived from an EMBL/GenBank/DDBJ whole genome shotgun (WGS) entry which is preliminary data.</text>
</comment>
<evidence type="ECO:0000313" key="1">
    <source>
        <dbReference type="EMBL" id="GAG00938.1"/>
    </source>
</evidence>
<dbReference type="AlphaFoldDB" id="X0UKR1"/>
<name>X0UKR1_9ZZZZ</name>
<feature type="non-terminal residue" evidence="1">
    <location>
        <position position="1"/>
    </location>
</feature>
<dbReference type="EMBL" id="BARS01026447">
    <property type="protein sequence ID" value="GAG00938.1"/>
    <property type="molecule type" value="Genomic_DNA"/>
</dbReference>
<sequence>HICWTTDKFVKEYHNEDERGMPLIFDESIDGIGKMNTTKKGESLKKAVVTGRFMLRTGYYLTDELQEFSHKLVRMCNCLIRVRNFGFKRGYFEVYTNKNKIRFIYNGLKFYGKTWDSPEIKNVKPDCRGMFPDYGDTFYDEREYDRMKLEETKQQESTNTSWPKMKMVAFHLWSQKYKHIEIMQLTGCTTGQIKGWSSKDFKIVVGT</sequence>
<gene>
    <name evidence="1" type="ORF">S01H1_41672</name>
</gene>
<organism evidence="1">
    <name type="scientific">marine sediment metagenome</name>
    <dbReference type="NCBI Taxonomy" id="412755"/>
    <lineage>
        <taxon>unclassified sequences</taxon>
        <taxon>metagenomes</taxon>
        <taxon>ecological metagenomes</taxon>
    </lineage>
</organism>
<reference evidence="1" key="1">
    <citation type="journal article" date="2014" name="Front. Microbiol.">
        <title>High frequency of phylogenetically diverse reductive dehalogenase-homologous genes in deep subseafloor sedimentary metagenomes.</title>
        <authorList>
            <person name="Kawai M."/>
            <person name="Futagami T."/>
            <person name="Toyoda A."/>
            <person name="Takaki Y."/>
            <person name="Nishi S."/>
            <person name="Hori S."/>
            <person name="Arai W."/>
            <person name="Tsubouchi T."/>
            <person name="Morono Y."/>
            <person name="Uchiyama I."/>
            <person name="Ito T."/>
            <person name="Fujiyama A."/>
            <person name="Inagaki F."/>
            <person name="Takami H."/>
        </authorList>
    </citation>
    <scope>NUCLEOTIDE SEQUENCE</scope>
    <source>
        <strain evidence="1">Expedition CK06-06</strain>
    </source>
</reference>